<dbReference type="EMBL" id="SRLO01000189">
    <property type="protein sequence ID" value="TNN68521.1"/>
    <property type="molecule type" value="Genomic_DNA"/>
</dbReference>
<evidence type="ECO:0000313" key="1">
    <source>
        <dbReference type="EMBL" id="TNN68521.1"/>
    </source>
</evidence>
<gene>
    <name evidence="1" type="ORF">EYF80_021306</name>
</gene>
<sequence length="85" mass="9420">MGQRGRSNLRKESGIQEEVWRRCGGGVEEVWILGVPPPLSIRSSLDLKASPHTHLLGIATEELVQKLRASRASLRPASAWAYCVR</sequence>
<dbReference type="AlphaFoldDB" id="A0A4Z2HSI7"/>
<reference evidence="1 2" key="1">
    <citation type="submission" date="2019-03" db="EMBL/GenBank/DDBJ databases">
        <title>First draft genome of Liparis tanakae, snailfish: a comprehensive survey of snailfish specific genes.</title>
        <authorList>
            <person name="Kim W."/>
            <person name="Song I."/>
            <person name="Jeong J.-H."/>
            <person name="Kim D."/>
            <person name="Kim S."/>
            <person name="Ryu S."/>
            <person name="Song J.Y."/>
            <person name="Lee S.K."/>
        </authorList>
    </citation>
    <scope>NUCLEOTIDE SEQUENCE [LARGE SCALE GENOMIC DNA]</scope>
    <source>
        <tissue evidence="1">Muscle</tissue>
    </source>
</reference>
<dbReference type="Proteomes" id="UP000314294">
    <property type="component" value="Unassembled WGS sequence"/>
</dbReference>
<organism evidence="1 2">
    <name type="scientific">Liparis tanakae</name>
    <name type="common">Tanaka's snailfish</name>
    <dbReference type="NCBI Taxonomy" id="230148"/>
    <lineage>
        <taxon>Eukaryota</taxon>
        <taxon>Metazoa</taxon>
        <taxon>Chordata</taxon>
        <taxon>Craniata</taxon>
        <taxon>Vertebrata</taxon>
        <taxon>Euteleostomi</taxon>
        <taxon>Actinopterygii</taxon>
        <taxon>Neopterygii</taxon>
        <taxon>Teleostei</taxon>
        <taxon>Neoteleostei</taxon>
        <taxon>Acanthomorphata</taxon>
        <taxon>Eupercaria</taxon>
        <taxon>Perciformes</taxon>
        <taxon>Cottioidei</taxon>
        <taxon>Cottales</taxon>
        <taxon>Liparidae</taxon>
        <taxon>Liparis</taxon>
    </lineage>
</organism>
<name>A0A4Z2HSI7_9TELE</name>
<comment type="caution">
    <text evidence="1">The sequence shown here is derived from an EMBL/GenBank/DDBJ whole genome shotgun (WGS) entry which is preliminary data.</text>
</comment>
<proteinExistence type="predicted"/>
<evidence type="ECO:0000313" key="2">
    <source>
        <dbReference type="Proteomes" id="UP000314294"/>
    </source>
</evidence>
<protein>
    <submittedName>
        <fullName evidence="1">Uncharacterized protein</fullName>
    </submittedName>
</protein>
<keyword evidence="2" id="KW-1185">Reference proteome</keyword>
<accession>A0A4Z2HSI7</accession>